<dbReference type="InterPro" id="IPR029058">
    <property type="entry name" value="AB_hydrolase_fold"/>
</dbReference>
<dbReference type="InterPro" id="IPR050266">
    <property type="entry name" value="AB_hydrolase_sf"/>
</dbReference>
<dbReference type="PANTHER" id="PTHR43798">
    <property type="entry name" value="MONOACYLGLYCEROL LIPASE"/>
    <property type="match status" value="1"/>
</dbReference>
<reference evidence="6" key="1">
    <citation type="submission" date="2016-11" db="EMBL/GenBank/DDBJ databases">
        <authorList>
            <person name="Varghese N."/>
            <person name="Submissions S."/>
        </authorList>
    </citation>
    <scope>NUCLEOTIDE SEQUENCE [LARGE SCALE GENOMIC DNA]</scope>
    <source>
        <strain evidence="6">DSM 100564</strain>
    </source>
</reference>
<proteinExistence type="inferred from homology"/>
<dbReference type="InterPro" id="IPR000073">
    <property type="entry name" value="AB_hydrolase_1"/>
</dbReference>
<dbReference type="GO" id="GO:0006508">
    <property type="term" value="P:proteolysis"/>
    <property type="evidence" value="ECO:0007669"/>
    <property type="project" value="InterPro"/>
</dbReference>
<protein>
    <submittedName>
        <fullName evidence="5">Pimeloyl-ACP methyl ester carboxylesterase</fullName>
    </submittedName>
</protein>
<accession>A0A1M6HSF7</accession>
<dbReference type="PRINTS" id="PR00111">
    <property type="entry name" value="ABHYDROLASE"/>
</dbReference>
<evidence type="ECO:0000259" key="4">
    <source>
        <dbReference type="Pfam" id="PF00561"/>
    </source>
</evidence>
<dbReference type="Pfam" id="PF00561">
    <property type="entry name" value="Abhydrolase_1"/>
    <property type="match status" value="1"/>
</dbReference>
<comment type="similarity">
    <text evidence="1">Belongs to the peptidase S33 family.</text>
</comment>
<evidence type="ECO:0000256" key="2">
    <source>
        <dbReference type="ARBA" id="ARBA00022801"/>
    </source>
</evidence>
<keyword evidence="3" id="KW-0812">Transmembrane</keyword>
<keyword evidence="6" id="KW-1185">Reference proteome</keyword>
<dbReference type="SUPFAM" id="SSF53474">
    <property type="entry name" value="alpha/beta-Hydrolases"/>
    <property type="match status" value="1"/>
</dbReference>
<keyword evidence="3" id="KW-0472">Membrane</keyword>
<dbReference type="AlphaFoldDB" id="A0A1M6HSF7"/>
<dbReference type="GO" id="GO:0008233">
    <property type="term" value="F:peptidase activity"/>
    <property type="evidence" value="ECO:0007669"/>
    <property type="project" value="InterPro"/>
</dbReference>
<name>A0A1M6HSF7_9RHOB</name>
<keyword evidence="2" id="KW-0378">Hydrolase</keyword>
<dbReference type="PRINTS" id="PR00793">
    <property type="entry name" value="PROAMNOPTASE"/>
</dbReference>
<sequence length="317" mass="34896">MGSNLFVFYVISMSVFLSFVIWKARRHEIRAEFSHPPRGQFLNVNGHRVHVEVRGKGPDLVLIHGASGSTRDMTFELAQHLEDRYRLLIFDRPGLGYSDRINQTGATLEQQADLLSEAAAQLGADRPIVMGQSYGGAVALTWAARFPDRISALVPVAAVSCIWASPLNTYYRIVSHKWLGPLTIPLITAFVPDAHVDKVLASVFVPQDEPKGYGAYFGPGLTLRRKTLRANGLQRANLLEEIRALQPHFGSISVPTEIVHGEEDTTVPAWNHAERLVSRIQGAHLTLLPGIGHMPHHVAPKEVVAAIDRAATRAGLH</sequence>
<dbReference type="STRING" id="1470563.SAMN05444000_106133"/>
<dbReference type="Gene3D" id="3.40.50.1820">
    <property type="entry name" value="alpha/beta hydrolase"/>
    <property type="match status" value="1"/>
</dbReference>
<feature type="transmembrane region" description="Helical" evidence="3">
    <location>
        <begin position="6"/>
        <end position="24"/>
    </location>
</feature>
<gene>
    <name evidence="5" type="ORF">SAMN05444000_106133</name>
</gene>
<dbReference type="InterPro" id="IPR002410">
    <property type="entry name" value="Peptidase_S33"/>
</dbReference>
<evidence type="ECO:0000313" key="5">
    <source>
        <dbReference type="EMBL" id="SHJ25064.1"/>
    </source>
</evidence>
<dbReference type="Proteomes" id="UP000183982">
    <property type="component" value="Unassembled WGS sequence"/>
</dbReference>
<dbReference type="EMBL" id="FQZQ01000006">
    <property type="protein sequence ID" value="SHJ25064.1"/>
    <property type="molecule type" value="Genomic_DNA"/>
</dbReference>
<keyword evidence="3" id="KW-1133">Transmembrane helix</keyword>
<evidence type="ECO:0000256" key="3">
    <source>
        <dbReference type="SAM" id="Phobius"/>
    </source>
</evidence>
<evidence type="ECO:0000313" key="6">
    <source>
        <dbReference type="Proteomes" id="UP000183982"/>
    </source>
</evidence>
<evidence type="ECO:0000256" key="1">
    <source>
        <dbReference type="ARBA" id="ARBA00010088"/>
    </source>
</evidence>
<organism evidence="5 6">
    <name type="scientific">Shimia gijangensis</name>
    <dbReference type="NCBI Taxonomy" id="1470563"/>
    <lineage>
        <taxon>Bacteria</taxon>
        <taxon>Pseudomonadati</taxon>
        <taxon>Pseudomonadota</taxon>
        <taxon>Alphaproteobacteria</taxon>
        <taxon>Rhodobacterales</taxon>
        <taxon>Roseobacteraceae</taxon>
    </lineage>
</organism>
<feature type="domain" description="AB hydrolase-1" evidence="4">
    <location>
        <begin position="60"/>
        <end position="299"/>
    </location>
</feature>